<dbReference type="EMBL" id="QGKL01000004">
    <property type="protein sequence ID" value="PWQ99648.1"/>
    <property type="molecule type" value="Genomic_DNA"/>
</dbReference>
<organism evidence="1 2">
    <name type="scientific">Leucothrix arctica</name>
    <dbReference type="NCBI Taxonomy" id="1481894"/>
    <lineage>
        <taxon>Bacteria</taxon>
        <taxon>Pseudomonadati</taxon>
        <taxon>Pseudomonadota</taxon>
        <taxon>Gammaproteobacteria</taxon>
        <taxon>Thiotrichales</taxon>
        <taxon>Thiotrichaceae</taxon>
        <taxon>Leucothrix</taxon>
    </lineage>
</organism>
<accession>A0A317CM94</accession>
<name>A0A317CM94_9GAMM</name>
<dbReference type="Proteomes" id="UP000245506">
    <property type="component" value="Unassembled WGS sequence"/>
</dbReference>
<dbReference type="AlphaFoldDB" id="A0A317CM94"/>
<protein>
    <submittedName>
        <fullName evidence="1">Uncharacterized protein</fullName>
    </submittedName>
</protein>
<reference evidence="1 2" key="1">
    <citation type="submission" date="2018-05" db="EMBL/GenBank/DDBJ databases">
        <title>Leucothrix arctica sp. nov., isolated from Arctic seawater.</title>
        <authorList>
            <person name="Choi A."/>
            <person name="Baek K."/>
        </authorList>
    </citation>
    <scope>NUCLEOTIDE SEQUENCE [LARGE SCALE GENOMIC DNA]</scope>
    <source>
        <strain evidence="1 2">IMCC9719</strain>
    </source>
</reference>
<evidence type="ECO:0000313" key="2">
    <source>
        <dbReference type="Proteomes" id="UP000245506"/>
    </source>
</evidence>
<evidence type="ECO:0000313" key="1">
    <source>
        <dbReference type="EMBL" id="PWQ99648.1"/>
    </source>
</evidence>
<sequence length="60" mass="6857">MTPHQTLFYLFSYINNVRYIFLDQKNSPTASNTPSTNATNFGYPKSGVFKATDVTHESRH</sequence>
<gene>
    <name evidence="1" type="ORF">DKT75_00830</name>
</gene>
<keyword evidence="2" id="KW-1185">Reference proteome</keyword>
<proteinExistence type="predicted"/>
<comment type="caution">
    <text evidence="1">The sequence shown here is derived from an EMBL/GenBank/DDBJ whole genome shotgun (WGS) entry which is preliminary data.</text>
</comment>